<sequence>MTSLMSSPVISIHSVRRNMDRIPMLVFAFIIFLSLFLVVTHGEKIPCVLDSDCPYLKYPLYNKCIDNFCRSSMY</sequence>
<keyword evidence="2" id="KW-1185">Reference proteome</keyword>
<evidence type="ECO:0000313" key="1">
    <source>
        <dbReference type="EMBL" id="CAJ2654362.1"/>
    </source>
</evidence>
<reference evidence="1" key="1">
    <citation type="submission" date="2023-10" db="EMBL/GenBank/DDBJ databases">
        <authorList>
            <person name="Rodriguez Cubillos JULIANA M."/>
            <person name="De Vega J."/>
        </authorList>
    </citation>
    <scope>NUCLEOTIDE SEQUENCE</scope>
</reference>
<dbReference type="Proteomes" id="UP001177021">
    <property type="component" value="Unassembled WGS sequence"/>
</dbReference>
<proteinExistence type="predicted"/>
<gene>
    <name evidence="1" type="ORF">MILVUS5_LOCUS21529</name>
</gene>
<evidence type="ECO:0000313" key="2">
    <source>
        <dbReference type="Proteomes" id="UP001177021"/>
    </source>
</evidence>
<dbReference type="EMBL" id="CASHSV030000206">
    <property type="protein sequence ID" value="CAJ2654362.1"/>
    <property type="molecule type" value="Genomic_DNA"/>
</dbReference>
<name>A0ACB0KFU1_TRIPR</name>
<comment type="caution">
    <text evidence="1">The sequence shown here is derived from an EMBL/GenBank/DDBJ whole genome shotgun (WGS) entry which is preliminary data.</text>
</comment>
<organism evidence="1 2">
    <name type="scientific">Trifolium pratense</name>
    <name type="common">Red clover</name>
    <dbReference type="NCBI Taxonomy" id="57577"/>
    <lineage>
        <taxon>Eukaryota</taxon>
        <taxon>Viridiplantae</taxon>
        <taxon>Streptophyta</taxon>
        <taxon>Embryophyta</taxon>
        <taxon>Tracheophyta</taxon>
        <taxon>Spermatophyta</taxon>
        <taxon>Magnoliopsida</taxon>
        <taxon>eudicotyledons</taxon>
        <taxon>Gunneridae</taxon>
        <taxon>Pentapetalae</taxon>
        <taxon>rosids</taxon>
        <taxon>fabids</taxon>
        <taxon>Fabales</taxon>
        <taxon>Fabaceae</taxon>
        <taxon>Papilionoideae</taxon>
        <taxon>50 kb inversion clade</taxon>
        <taxon>NPAAA clade</taxon>
        <taxon>Hologalegina</taxon>
        <taxon>IRL clade</taxon>
        <taxon>Trifolieae</taxon>
        <taxon>Trifolium</taxon>
    </lineage>
</organism>
<accession>A0ACB0KFU1</accession>
<protein>
    <submittedName>
        <fullName evidence="1">Uncharacterized protein</fullName>
    </submittedName>
</protein>